<dbReference type="Proteomes" id="UP000275719">
    <property type="component" value="Unassembled WGS sequence"/>
</dbReference>
<proteinExistence type="predicted"/>
<evidence type="ECO:0000313" key="2">
    <source>
        <dbReference type="Proteomes" id="UP000275719"/>
    </source>
</evidence>
<sequence length="119" mass="13769">MCEELQFELFELTQEESQVIVHFKIHSSEEEDAARIWKTTFLIDASTGVRYPMVHSEGISIAPDWTRIPANKPLNFTLFFKGLPKKCTVFHLVEMIPEPGGFEFTNIKRNSSDIYLVEM</sequence>
<protein>
    <submittedName>
        <fullName evidence="1">Uncharacterized protein</fullName>
    </submittedName>
</protein>
<dbReference type="AlphaFoldDB" id="A0A3P3WGJ8"/>
<gene>
    <name evidence="1" type="ORF">EG240_02425</name>
</gene>
<accession>A0A3P3WGJ8</accession>
<organism evidence="1 2">
    <name type="scientific">Paenimyroides tangerinum</name>
    <dbReference type="NCBI Taxonomy" id="2488728"/>
    <lineage>
        <taxon>Bacteria</taxon>
        <taxon>Pseudomonadati</taxon>
        <taxon>Bacteroidota</taxon>
        <taxon>Flavobacteriia</taxon>
        <taxon>Flavobacteriales</taxon>
        <taxon>Flavobacteriaceae</taxon>
        <taxon>Paenimyroides</taxon>
    </lineage>
</organism>
<reference evidence="1 2" key="1">
    <citation type="submission" date="2018-11" db="EMBL/GenBank/DDBJ databases">
        <title>Flavobacterium sp. nov., YIM 102701-2 draft genome.</title>
        <authorList>
            <person name="Li G."/>
            <person name="Jiang Y."/>
        </authorList>
    </citation>
    <scope>NUCLEOTIDE SEQUENCE [LARGE SCALE GENOMIC DNA]</scope>
    <source>
        <strain evidence="1 2">YIM 102701-2</strain>
    </source>
</reference>
<dbReference type="OrthoDB" id="674183at2"/>
<keyword evidence="2" id="KW-1185">Reference proteome</keyword>
<comment type="caution">
    <text evidence="1">The sequence shown here is derived from an EMBL/GenBank/DDBJ whole genome shotgun (WGS) entry which is preliminary data.</text>
</comment>
<dbReference type="EMBL" id="RQVQ01000004">
    <property type="protein sequence ID" value="RRJ92729.1"/>
    <property type="molecule type" value="Genomic_DNA"/>
</dbReference>
<name>A0A3P3WGJ8_9FLAO</name>
<evidence type="ECO:0000313" key="1">
    <source>
        <dbReference type="EMBL" id="RRJ92729.1"/>
    </source>
</evidence>